<organism evidence="1 2">
    <name type="scientific">Carya illinoinensis</name>
    <name type="common">Pecan</name>
    <dbReference type="NCBI Taxonomy" id="32201"/>
    <lineage>
        <taxon>Eukaryota</taxon>
        <taxon>Viridiplantae</taxon>
        <taxon>Streptophyta</taxon>
        <taxon>Embryophyta</taxon>
        <taxon>Tracheophyta</taxon>
        <taxon>Spermatophyta</taxon>
        <taxon>Magnoliopsida</taxon>
        <taxon>eudicotyledons</taxon>
        <taxon>Gunneridae</taxon>
        <taxon>Pentapetalae</taxon>
        <taxon>rosids</taxon>
        <taxon>fabids</taxon>
        <taxon>Fagales</taxon>
        <taxon>Juglandaceae</taxon>
        <taxon>Carya</taxon>
    </lineage>
</organism>
<evidence type="ECO:0000313" key="2">
    <source>
        <dbReference type="Proteomes" id="UP000811609"/>
    </source>
</evidence>
<keyword evidence="2" id="KW-1185">Reference proteome</keyword>
<reference evidence="1" key="1">
    <citation type="submission" date="2020-12" db="EMBL/GenBank/DDBJ databases">
        <title>WGS assembly of Carya illinoinensis cv. Pawnee.</title>
        <authorList>
            <person name="Platts A."/>
            <person name="Shu S."/>
            <person name="Wright S."/>
            <person name="Barry K."/>
            <person name="Edger P."/>
            <person name="Pires J.C."/>
            <person name="Schmutz J."/>
        </authorList>
    </citation>
    <scope>NUCLEOTIDE SEQUENCE</scope>
    <source>
        <tissue evidence="1">Leaf</tissue>
    </source>
</reference>
<dbReference type="AlphaFoldDB" id="A0A8T1P1Z3"/>
<dbReference type="EMBL" id="CM031819">
    <property type="protein sequence ID" value="KAG6636268.1"/>
    <property type="molecule type" value="Genomic_DNA"/>
</dbReference>
<name>A0A8T1P1Z3_CARIL</name>
<sequence length="44" mass="4916">MYGKNWEVNCFLIRTTNRSEPLDLLGSDGLTDAWVSDTALELGL</sequence>
<proteinExistence type="predicted"/>
<gene>
    <name evidence="1" type="ORF">CIPAW_11G099300</name>
</gene>
<evidence type="ECO:0000313" key="1">
    <source>
        <dbReference type="EMBL" id="KAG6636268.1"/>
    </source>
</evidence>
<comment type="caution">
    <text evidence="1">The sequence shown here is derived from an EMBL/GenBank/DDBJ whole genome shotgun (WGS) entry which is preliminary data.</text>
</comment>
<protein>
    <submittedName>
        <fullName evidence="1">Uncharacterized protein</fullName>
    </submittedName>
</protein>
<accession>A0A8T1P1Z3</accession>
<dbReference type="Proteomes" id="UP000811609">
    <property type="component" value="Chromosome 11"/>
</dbReference>